<proteinExistence type="predicted"/>
<dbReference type="Proteomes" id="UP000289691">
    <property type="component" value="Unassembled WGS sequence"/>
</dbReference>
<dbReference type="EMBL" id="RDFA01000005">
    <property type="protein sequence ID" value="RXK47783.1"/>
    <property type="molecule type" value="Genomic_DNA"/>
</dbReference>
<evidence type="ECO:0000313" key="1">
    <source>
        <dbReference type="EMBL" id="RXK47783.1"/>
    </source>
</evidence>
<dbReference type="SUPFAM" id="SSF81301">
    <property type="entry name" value="Nucleotidyltransferase"/>
    <property type="match status" value="1"/>
</dbReference>
<dbReference type="AlphaFoldDB" id="A0A498KZU8"/>
<dbReference type="OrthoDB" id="165795at2157"/>
<evidence type="ECO:0008006" key="3">
    <source>
        <dbReference type="Google" id="ProtNLM"/>
    </source>
</evidence>
<protein>
    <recommendedName>
        <fullName evidence="3">Nucleotidyl transferase AbiEii toxin, Type IV TA system</fullName>
    </recommendedName>
</protein>
<keyword evidence="2" id="KW-1185">Reference proteome</keyword>
<dbReference type="InterPro" id="IPR043519">
    <property type="entry name" value="NT_sf"/>
</dbReference>
<accession>A0A498KZU8</accession>
<sequence>MSLPERQSELVDTHRAVQEAELPYVLVGGWAVSAFQTRFTTDIDTVIPDTALDEYDSLLRDLGYEKQFEKDVSNEYEGRMIQYTKQVGDNEVKFEALVDAMGCRQTDAEWSYRYLHEHSTVESLDVAEDLDGRIPEPALLFAMKLHSGRKADTRDLVVISTRAKFDRIERHVHRGDPKKLDGQIEMVLDRLQQDGFEDSFKGVFRQEELPVDAVDDLVLFLSEQRDQLR</sequence>
<organism evidence="1 2">
    <name type="scientific">Halorientalis pallida</name>
    <dbReference type="NCBI Taxonomy" id="2479928"/>
    <lineage>
        <taxon>Archaea</taxon>
        <taxon>Methanobacteriati</taxon>
        <taxon>Methanobacteriota</taxon>
        <taxon>Stenosarchaea group</taxon>
        <taxon>Halobacteria</taxon>
        <taxon>Halobacteriales</taxon>
        <taxon>Haloarculaceae</taxon>
        <taxon>Halorientalis</taxon>
    </lineage>
</organism>
<name>A0A498KZU8_9EURY</name>
<gene>
    <name evidence="1" type="ORF">EAF64_14110</name>
</gene>
<comment type="caution">
    <text evidence="1">The sequence shown here is derived from an EMBL/GenBank/DDBJ whole genome shotgun (WGS) entry which is preliminary data.</text>
</comment>
<dbReference type="RefSeq" id="WP_129069635.1">
    <property type="nucleotide sequence ID" value="NZ_RDFA01000005.1"/>
</dbReference>
<dbReference type="Gene3D" id="3.30.460.40">
    <property type="match status" value="1"/>
</dbReference>
<reference evidence="1 2" key="1">
    <citation type="submission" date="2019-01" db="EMBL/GenBank/DDBJ databases">
        <title>Halorientalis sp. F13-25 a new haloarchaeum isolated from hypersaline water.</title>
        <authorList>
            <person name="Ana D.-V."/>
            <person name="Cristina S.-P."/>
            <person name="Antonio V."/>
        </authorList>
    </citation>
    <scope>NUCLEOTIDE SEQUENCE [LARGE SCALE GENOMIC DNA]</scope>
    <source>
        <strain evidence="1 2">F13-25</strain>
    </source>
</reference>
<evidence type="ECO:0000313" key="2">
    <source>
        <dbReference type="Proteomes" id="UP000289691"/>
    </source>
</evidence>